<dbReference type="AlphaFoldDB" id="D3QAZ6"/>
<feature type="region of interest" description="Disordered" evidence="1">
    <location>
        <begin position="54"/>
        <end position="74"/>
    </location>
</feature>
<keyword evidence="2" id="KW-0472">Membrane</keyword>
<dbReference type="Proteomes" id="UP000000844">
    <property type="component" value="Chromosome"/>
</dbReference>
<reference evidence="3 4" key="1">
    <citation type="journal article" date="2009" name="Stand. Genomic Sci.">
        <title>Complete genome sequence of Stackebrandtia nassauensis type strain (LLR-40K-21).</title>
        <authorList>
            <person name="Munk C."/>
            <person name="Lapidus A."/>
            <person name="Copeland A."/>
            <person name="Jando M."/>
            <person name="Mayilraj S."/>
            <person name="Glavina Del Rio T."/>
            <person name="Nolan M."/>
            <person name="Chen F."/>
            <person name="Lucas S."/>
            <person name="Tice H."/>
            <person name="Cheng J.F."/>
            <person name="Han C."/>
            <person name="Detter J.C."/>
            <person name="Bruce D."/>
            <person name="Goodwin L."/>
            <person name="Chain P."/>
            <person name="Pitluck S."/>
            <person name="Goker M."/>
            <person name="Ovchinikova G."/>
            <person name="Pati A."/>
            <person name="Ivanova N."/>
            <person name="Mavromatis K."/>
            <person name="Chen A."/>
            <person name="Palaniappan K."/>
            <person name="Land M."/>
            <person name="Hauser L."/>
            <person name="Chang Y.J."/>
            <person name="Jeffries C.D."/>
            <person name="Bristow J."/>
            <person name="Eisen J.A."/>
            <person name="Markowitz V."/>
            <person name="Hugenholtz P."/>
            <person name="Kyrpides N.C."/>
            <person name="Klenk H.P."/>
        </authorList>
    </citation>
    <scope>NUCLEOTIDE SEQUENCE [LARGE SCALE GENOMIC DNA]</scope>
    <source>
        <strain evidence="4">DSM 44728 / CIP 108903 / NRRL B-16338 / NBRC 102104 / LLR-40K-21</strain>
    </source>
</reference>
<protein>
    <recommendedName>
        <fullName evidence="5">Ricin B lectin</fullName>
    </recommendedName>
</protein>
<dbReference type="CDD" id="cd00161">
    <property type="entry name" value="beta-trefoil_Ricin-like"/>
    <property type="match status" value="1"/>
</dbReference>
<feature type="transmembrane region" description="Helical" evidence="2">
    <location>
        <begin position="32"/>
        <end position="51"/>
    </location>
</feature>
<evidence type="ECO:0000313" key="4">
    <source>
        <dbReference type="Proteomes" id="UP000000844"/>
    </source>
</evidence>
<gene>
    <name evidence="3" type="ordered locus">Snas_5157</name>
</gene>
<dbReference type="InterPro" id="IPR035992">
    <property type="entry name" value="Ricin_B-like_lectins"/>
</dbReference>
<dbReference type="KEGG" id="sna:Snas_5157"/>
<evidence type="ECO:0000256" key="1">
    <source>
        <dbReference type="SAM" id="MobiDB-lite"/>
    </source>
</evidence>
<dbReference type="HOGENOM" id="CLU_1179707_0_0_11"/>
<evidence type="ECO:0000256" key="2">
    <source>
        <dbReference type="SAM" id="Phobius"/>
    </source>
</evidence>
<accession>D3QAZ6</accession>
<name>D3QAZ6_STANL</name>
<dbReference type="STRING" id="446470.Snas_5157"/>
<sequence>MCTMSEPRFEAASDIDLDRDSAPAKRNRKRTLIIAVIAVVVVSLAGLGLYLTHDSPASEQPEDKPVLAEDPPPTGKYALRAVHSKLCLGVGPEIKDGEVNKRKEVFVQQKCEDRFPPTGLRAQGNGLYRLSVDHPDQGPGCGKVDGVTAGSLVQPTKCAKVDEQFFLFERTKDTYVIRLSADPELCLGIIDGSRKAGAQVLTEACGSPGQKWYVEKP</sequence>
<keyword evidence="4" id="KW-1185">Reference proteome</keyword>
<evidence type="ECO:0000313" key="3">
    <source>
        <dbReference type="EMBL" id="ADD44792.1"/>
    </source>
</evidence>
<dbReference type="EMBL" id="CP001778">
    <property type="protein sequence ID" value="ADD44792.1"/>
    <property type="molecule type" value="Genomic_DNA"/>
</dbReference>
<proteinExistence type="predicted"/>
<evidence type="ECO:0008006" key="5">
    <source>
        <dbReference type="Google" id="ProtNLM"/>
    </source>
</evidence>
<organism evidence="3 4">
    <name type="scientific">Stackebrandtia nassauensis (strain DSM 44728 / CIP 108903 / NRRL B-16338 / NBRC 102104 / LLR-40K-21)</name>
    <dbReference type="NCBI Taxonomy" id="446470"/>
    <lineage>
        <taxon>Bacteria</taxon>
        <taxon>Bacillati</taxon>
        <taxon>Actinomycetota</taxon>
        <taxon>Actinomycetes</taxon>
        <taxon>Glycomycetales</taxon>
        <taxon>Glycomycetaceae</taxon>
        <taxon>Stackebrandtia</taxon>
    </lineage>
</organism>
<keyword evidence="2" id="KW-1133">Transmembrane helix</keyword>
<keyword evidence="2" id="KW-0812">Transmembrane</keyword>
<dbReference type="Gene3D" id="2.80.10.50">
    <property type="match status" value="1"/>
</dbReference>
<dbReference type="SUPFAM" id="SSF50370">
    <property type="entry name" value="Ricin B-like lectins"/>
    <property type="match status" value="1"/>
</dbReference>